<proteinExistence type="inferred from homology"/>
<accession>A0A9D2LJ31</accession>
<dbReference type="InterPro" id="IPR006343">
    <property type="entry name" value="DnaB/C_C"/>
</dbReference>
<dbReference type="Proteomes" id="UP000823824">
    <property type="component" value="Unassembled WGS sequence"/>
</dbReference>
<comment type="similarity">
    <text evidence="1">Belongs to the DnaB/DnaD family.</text>
</comment>
<reference evidence="4" key="2">
    <citation type="submission" date="2021-04" db="EMBL/GenBank/DDBJ databases">
        <authorList>
            <person name="Gilroy R."/>
        </authorList>
    </citation>
    <scope>NUCLEOTIDE SEQUENCE</scope>
    <source>
        <strain evidence="4">ChiBcec18-1249</strain>
    </source>
</reference>
<dbReference type="InterPro" id="IPR034829">
    <property type="entry name" value="DnaD-like_sf"/>
</dbReference>
<comment type="caution">
    <text evidence="4">The sequence shown here is derived from an EMBL/GenBank/DDBJ whole genome shotgun (WGS) entry which is preliminary data.</text>
</comment>
<dbReference type="Gene3D" id="1.10.10.630">
    <property type="entry name" value="DnaD domain-like"/>
    <property type="match status" value="2"/>
</dbReference>
<dbReference type="EMBL" id="DWZJ01000059">
    <property type="protein sequence ID" value="HJB13470.1"/>
    <property type="molecule type" value="Genomic_DNA"/>
</dbReference>
<organism evidence="4 5">
    <name type="scientific">Candidatus Oscillibacter excrementigallinarum</name>
    <dbReference type="NCBI Taxonomy" id="2838716"/>
    <lineage>
        <taxon>Bacteria</taxon>
        <taxon>Bacillati</taxon>
        <taxon>Bacillota</taxon>
        <taxon>Clostridia</taxon>
        <taxon>Eubacteriales</taxon>
        <taxon>Oscillospiraceae</taxon>
        <taxon>Oscillibacter</taxon>
    </lineage>
</organism>
<feature type="domain" description="DnaB/C C-terminal" evidence="3">
    <location>
        <begin position="212"/>
        <end position="275"/>
    </location>
</feature>
<evidence type="ECO:0000256" key="1">
    <source>
        <dbReference type="ARBA" id="ARBA00093462"/>
    </source>
</evidence>
<reference evidence="4" key="1">
    <citation type="journal article" date="2021" name="PeerJ">
        <title>Extensive microbial diversity within the chicken gut microbiome revealed by metagenomics and culture.</title>
        <authorList>
            <person name="Gilroy R."/>
            <person name="Ravi A."/>
            <person name="Getino M."/>
            <person name="Pursley I."/>
            <person name="Horton D.L."/>
            <person name="Alikhan N.F."/>
            <person name="Baker D."/>
            <person name="Gharbi K."/>
            <person name="Hall N."/>
            <person name="Watson M."/>
            <person name="Adriaenssens E.M."/>
            <person name="Foster-Nyarko E."/>
            <person name="Jarju S."/>
            <person name="Secka A."/>
            <person name="Antonio M."/>
            <person name="Oren A."/>
            <person name="Chaudhuri R.R."/>
            <person name="La Ragione R."/>
            <person name="Hildebrand F."/>
            <person name="Pallen M.J."/>
        </authorList>
    </citation>
    <scope>NUCLEOTIDE SEQUENCE</scope>
    <source>
        <strain evidence="4">ChiBcec18-1249</strain>
    </source>
</reference>
<sequence length="307" mass="34617">MPSCLVHTGDESVTLSAATVKRLLDRGDGDAALLYLALLRRQGTVPPRSLAGELRWDRGRIEAAEAVLRELGLVAPAETPPAPAEEHPTYQQADVTERLEGSREFRELIRQVEAKLGKRLTTPDVGVLLGLTDYLGLPADVVYLLVCHCVERVRHRFGEGRRPGMKQIEKEGYTWARMGIETQEAAAAYLRTYAQRQGAVPQYMRALQLGERAPAPSEEKYILSWQEMGFGPEAVSLACDKTILKCHELKWAYCNGILKKWHEAGLHTVEEIEAKDRPAARRADAQPPRDADQEMRRYMQDLHRNRR</sequence>
<dbReference type="AlphaFoldDB" id="A0A9D2LJ31"/>
<evidence type="ECO:0000259" key="3">
    <source>
        <dbReference type="Pfam" id="PF07261"/>
    </source>
</evidence>
<evidence type="ECO:0000313" key="5">
    <source>
        <dbReference type="Proteomes" id="UP000823824"/>
    </source>
</evidence>
<name>A0A9D2LJ31_9FIRM</name>
<gene>
    <name evidence="4" type="ORF">H9787_07145</name>
</gene>
<dbReference type="SUPFAM" id="SSF158499">
    <property type="entry name" value="DnaD domain-like"/>
    <property type="match status" value="1"/>
</dbReference>
<dbReference type="NCBIfam" id="TIGR01446">
    <property type="entry name" value="DnaD_dom"/>
    <property type="match status" value="1"/>
</dbReference>
<feature type="region of interest" description="Disordered" evidence="2">
    <location>
        <begin position="274"/>
        <end position="307"/>
    </location>
</feature>
<dbReference type="Pfam" id="PF07261">
    <property type="entry name" value="DnaB_2"/>
    <property type="match status" value="1"/>
</dbReference>
<protein>
    <submittedName>
        <fullName evidence="4">DnaD domain protein</fullName>
    </submittedName>
</protein>
<evidence type="ECO:0000256" key="2">
    <source>
        <dbReference type="SAM" id="MobiDB-lite"/>
    </source>
</evidence>
<evidence type="ECO:0000313" key="4">
    <source>
        <dbReference type="EMBL" id="HJB13470.1"/>
    </source>
</evidence>